<feature type="coiled-coil region" evidence="1">
    <location>
        <begin position="230"/>
        <end position="291"/>
    </location>
</feature>
<evidence type="ECO:0000313" key="4">
    <source>
        <dbReference type="EMBL" id="GGE27030.1"/>
    </source>
</evidence>
<dbReference type="InterPro" id="IPR052336">
    <property type="entry name" value="MlaD_Phospholipid_Transporter"/>
</dbReference>
<comment type="caution">
    <text evidence="4">The sequence shown here is derived from an EMBL/GenBank/DDBJ whole genome shotgun (WGS) entry which is preliminary data.</text>
</comment>
<keyword evidence="2" id="KW-0812">Transmembrane</keyword>
<dbReference type="PANTHER" id="PTHR33371:SF4">
    <property type="entry name" value="INTERMEMBRANE PHOSPHOLIPID TRANSPORT SYSTEM BINDING PROTEIN MLAD"/>
    <property type="match status" value="1"/>
</dbReference>
<dbReference type="PANTHER" id="PTHR33371">
    <property type="entry name" value="INTERMEMBRANE PHOSPHOLIPID TRANSPORT SYSTEM BINDING PROTEIN MLAD-RELATED"/>
    <property type="match status" value="1"/>
</dbReference>
<dbReference type="InterPro" id="IPR003399">
    <property type="entry name" value="Mce/MlaD"/>
</dbReference>
<keyword evidence="5" id="KW-1185">Reference proteome</keyword>
<evidence type="ECO:0000313" key="5">
    <source>
        <dbReference type="Proteomes" id="UP000599179"/>
    </source>
</evidence>
<keyword evidence="2" id="KW-0472">Membrane</keyword>
<evidence type="ECO:0000259" key="3">
    <source>
        <dbReference type="Pfam" id="PF02470"/>
    </source>
</evidence>
<evidence type="ECO:0000256" key="1">
    <source>
        <dbReference type="SAM" id="Coils"/>
    </source>
</evidence>
<feature type="domain" description="Mce/MlaD" evidence="3">
    <location>
        <begin position="38"/>
        <end position="112"/>
    </location>
</feature>
<accession>A0ABQ1SC51</accession>
<proteinExistence type="predicted"/>
<dbReference type="RefSeq" id="WP_308420150.1">
    <property type="nucleotide sequence ID" value="NZ_BMGM01000002.1"/>
</dbReference>
<reference evidence="5" key="1">
    <citation type="journal article" date="2019" name="Int. J. Syst. Evol. Microbiol.">
        <title>The Global Catalogue of Microorganisms (GCM) 10K type strain sequencing project: providing services to taxonomists for standard genome sequencing and annotation.</title>
        <authorList>
            <consortium name="The Broad Institute Genomics Platform"/>
            <consortium name="The Broad Institute Genome Sequencing Center for Infectious Disease"/>
            <person name="Wu L."/>
            <person name="Ma J."/>
        </authorList>
    </citation>
    <scope>NUCLEOTIDE SEQUENCE [LARGE SCALE GENOMIC DNA]</scope>
    <source>
        <strain evidence="5">CGMCC 1.12931</strain>
    </source>
</reference>
<keyword evidence="2" id="KW-1133">Transmembrane helix</keyword>
<dbReference type="EMBL" id="BMGM01000002">
    <property type="protein sequence ID" value="GGE27030.1"/>
    <property type="molecule type" value="Genomic_DNA"/>
</dbReference>
<evidence type="ECO:0000256" key="2">
    <source>
        <dbReference type="SAM" id="Phobius"/>
    </source>
</evidence>
<protein>
    <submittedName>
        <fullName evidence="4">Organic solvent ABC transporter substrate-binding protein</fullName>
    </submittedName>
</protein>
<organism evidence="4 5">
    <name type="scientific">Psychroflexus planctonicus</name>
    <dbReference type="NCBI Taxonomy" id="1526575"/>
    <lineage>
        <taxon>Bacteria</taxon>
        <taxon>Pseudomonadati</taxon>
        <taxon>Bacteroidota</taxon>
        <taxon>Flavobacteriia</taxon>
        <taxon>Flavobacteriales</taxon>
        <taxon>Flavobacteriaceae</taxon>
        <taxon>Psychroflexus</taxon>
    </lineage>
</organism>
<sequence>MKITNEFKAGVLGVTAILLVIFGYNYLKGENLFEQSRNFYVVYDNVKGLSQSSEITINGLRVGTVSDIKFLNNSGKVLVTLSIDNDFKFSKKSVAKIYGGDFIGGKSMAIVPDYSVSEMAQTGDTLTGRVEEGLVELVNEKLTPLQEKMENALVKIDTMLTSINQVFDYDTRESLKSSVIHLDQALVSFRNTTEEANMLVKDNKDKFSETLNNFNKTSENFVSISDTLANSNIKESIANLSKTLDNLNSLAQDLEQGEGTMGKFLKDDQLYDNLEASTKELEELLEDMKLNPKRYVHFSIFGKKNKAYKETED</sequence>
<dbReference type="Pfam" id="PF02470">
    <property type="entry name" value="MlaD"/>
    <property type="match status" value="1"/>
</dbReference>
<gene>
    <name evidence="4" type="ORF">GCM10010832_04670</name>
</gene>
<feature type="transmembrane region" description="Helical" evidence="2">
    <location>
        <begin position="7"/>
        <end position="27"/>
    </location>
</feature>
<keyword evidence="1" id="KW-0175">Coiled coil</keyword>
<dbReference type="Proteomes" id="UP000599179">
    <property type="component" value="Unassembled WGS sequence"/>
</dbReference>
<name>A0ABQ1SC51_9FLAO</name>